<feature type="non-terminal residue" evidence="16">
    <location>
        <position position="1"/>
    </location>
</feature>
<comment type="caution">
    <text evidence="16">The sequence shown here is derived from an EMBL/GenBank/DDBJ whole genome shotgun (WGS) entry which is preliminary data.</text>
</comment>
<feature type="domain" description="Alpha-D-phosphohexomutase alpha/beta/alpha" evidence="14">
    <location>
        <begin position="33"/>
        <end position="120"/>
    </location>
</feature>
<evidence type="ECO:0000259" key="15">
    <source>
        <dbReference type="Pfam" id="PF02880"/>
    </source>
</evidence>
<comment type="similarity">
    <text evidence="3">Belongs to the phosphohexose mutase family.</text>
</comment>
<evidence type="ECO:0000256" key="10">
    <source>
        <dbReference type="ARBA" id="ARBA00023277"/>
    </source>
</evidence>
<sequence length="629" mass="69444">VNVISSVDDYANYISTLFDFDAIRTLLSGDGGHAPFKLLVSGLHGVTGPYIKEIFCERLGMPDSSALKAEPLTDFGGGHPDPNLTYAADLVQAVIDDGVVSLAAAFDGDGDRNMLIGQRGFFISPCDSLAVIADNAMSIKYFQQTGLHGCARSMPTSRALDRVCMAKKIPFYEVPTGWKFFGNLMDAKMCSLCGEESFGTGSDHIREKDGIWALLAWLSILAQRRHMGKPVDVESIMREHWGTYGRYFFTRYDYENCTTAQGEEIMAQLRALLKEGVKDRIFDTVCGRQFKGEFCDDFSYSDPVDHSQTSNQGIRVMFTDGTRFVYRLSGTGSSGATLRMYVDTFEPDPVQQALPSQIVCFVLAFAMSEHTRSESKAIPIPQHSSKSLRFTAVTDPKSLGSRSLSNSPTNLMSSPSRPGRKVSFSDVVITSTRIDKEPTLPDSLPESGCEHVTMVTRNSESPVDGLAHRIQVRLLESHDEVLKDSPLLTSPLPVFEVKLGMLKQATLYRMEFSVPDNLPAGEVEILRFIVEGPGCVSAPVNVGATVDLVSCEPLESEPGHRLVLKVATTRQSRVNELFTMRLVQQPEIAVHLILHGLSLGKYNNCYFMTVLPRQMHFVGPHNNYKSRGN</sequence>
<reference evidence="16" key="1">
    <citation type="submission" date="2019-05" db="EMBL/GenBank/DDBJ databases">
        <title>Annotation for the trematode Fasciolopsis buski.</title>
        <authorList>
            <person name="Choi Y.-J."/>
        </authorList>
    </citation>
    <scope>NUCLEOTIDE SEQUENCE</scope>
    <source>
        <strain evidence="16">HT</strain>
        <tissue evidence="16">Whole worm</tissue>
    </source>
</reference>
<comment type="catalytic activity">
    <reaction evidence="11">
        <text>alpha-D-glucose 1,6-bisphosphate + L-seryl-[protein] = O-phospho-L-seryl-[protein] + alpha-D-glucose 6-phosphate</text>
        <dbReference type="Rhea" id="RHEA:68752"/>
        <dbReference type="Rhea" id="RHEA-COMP:9863"/>
        <dbReference type="Rhea" id="RHEA-COMP:11604"/>
        <dbReference type="ChEBI" id="CHEBI:29999"/>
        <dbReference type="ChEBI" id="CHEBI:58225"/>
        <dbReference type="ChEBI" id="CHEBI:58392"/>
        <dbReference type="ChEBI" id="CHEBI:83421"/>
    </reaction>
</comment>
<accession>A0A8E0RPI9</accession>
<evidence type="ECO:0000259" key="14">
    <source>
        <dbReference type="Pfam" id="PF02879"/>
    </source>
</evidence>
<dbReference type="FunFam" id="3.30.310.50:FF:000002">
    <property type="entry name" value="Phosphoglucomutase 5"/>
    <property type="match status" value="1"/>
</dbReference>
<dbReference type="NCBIfam" id="NF005737">
    <property type="entry name" value="PRK07564.1-1"/>
    <property type="match status" value="1"/>
</dbReference>
<dbReference type="Gene3D" id="3.30.310.50">
    <property type="entry name" value="Alpha-D-phosphohexomutase, C-terminal domain"/>
    <property type="match status" value="1"/>
</dbReference>
<dbReference type="InterPro" id="IPR026794">
    <property type="entry name" value="ADISSP"/>
</dbReference>
<dbReference type="OrthoDB" id="2291at2759"/>
<dbReference type="PANTHER" id="PTHR22573">
    <property type="entry name" value="PHOSPHOHEXOMUTASE FAMILY MEMBER"/>
    <property type="match status" value="1"/>
</dbReference>
<feature type="compositionally biased region" description="Polar residues" evidence="13">
    <location>
        <begin position="400"/>
        <end position="416"/>
    </location>
</feature>
<comment type="catalytic activity">
    <reaction evidence="1">
        <text>alpha-D-glucose 1-phosphate = alpha-D-glucose 6-phosphate</text>
        <dbReference type="Rhea" id="RHEA:23536"/>
        <dbReference type="ChEBI" id="CHEBI:58225"/>
        <dbReference type="ChEBI" id="CHEBI:58601"/>
        <dbReference type="EC" id="5.4.2.2"/>
    </reaction>
</comment>
<keyword evidence="7" id="KW-0479">Metal-binding</keyword>
<evidence type="ECO:0000256" key="5">
    <source>
        <dbReference type="ARBA" id="ARBA00022526"/>
    </source>
</evidence>
<organism evidence="16 17">
    <name type="scientific">Fasciolopsis buskii</name>
    <dbReference type="NCBI Taxonomy" id="27845"/>
    <lineage>
        <taxon>Eukaryota</taxon>
        <taxon>Metazoa</taxon>
        <taxon>Spiralia</taxon>
        <taxon>Lophotrochozoa</taxon>
        <taxon>Platyhelminthes</taxon>
        <taxon>Trematoda</taxon>
        <taxon>Digenea</taxon>
        <taxon>Plagiorchiida</taxon>
        <taxon>Echinostomata</taxon>
        <taxon>Echinostomatoidea</taxon>
        <taxon>Fasciolidae</taxon>
        <taxon>Fasciolopsis</taxon>
    </lineage>
</organism>
<dbReference type="Proteomes" id="UP000728185">
    <property type="component" value="Unassembled WGS sequence"/>
</dbReference>
<evidence type="ECO:0000256" key="11">
    <source>
        <dbReference type="ARBA" id="ARBA00049318"/>
    </source>
</evidence>
<evidence type="ECO:0000256" key="2">
    <source>
        <dbReference type="ARBA" id="ARBA00001946"/>
    </source>
</evidence>
<evidence type="ECO:0000313" key="16">
    <source>
        <dbReference type="EMBL" id="KAA0184503.1"/>
    </source>
</evidence>
<evidence type="ECO:0000256" key="9">
    <source>
        <dbReference type="ARBA" id="ARBA00023235"/>
    </source>
</evidence>
<evidence type="ECO:0000256" key="12">
    <source>
        <dbReference type="ARBA" id="ARBA00049409"/>
    </source>
</evidence>
<dbReference type="Gene3D" id="3.40.120.10">
    <property type="entry name" value="Alpha-D-Glucose-1,6-Bisphosphate, subunit A, domain 3"/>
    <property type="match status" value="2"/>
</dbReference>
<keyword evidence="10" id="KW-0119">Carbohydrate metabolism</keyword>
<name>A0A8E0RPI9_9TREM</name>
<comment type="catalytic activity">
    <reaction evidence="12">
        <text>O-phospho-L-seryl-[protein] + alpha-D-glucose 1-phosphate = alpha-D-glucose 1,6-bisphosphate + L-seryl-[protein]</text>
        <dbReference type="Rhea" id="RHEA:68748"/>
        <dbReference type="Rhea" id="RHEA-COMP:9863"/>
        <dbReference type="Rhea" id="RHEA-COMP:11604"/>
        <dbReference type="ChEBI" id="CHEBI:29999"/>
        <dbReference type="ChEBI" id="CHEBI:58392"/>
        <dbReference type="ChEBI" id="CHEBI:58601"/>
        <dbReference type="ChEBI" id="CHEBI:83421"/>
    </reaction>
</comment>
<dbReference type="Pfam" id="PF15006">
    <property type="entry name" value="DUF4517"/>
    <property type="match status" value="1"/>
</dbReference>
<protein>
    <recommendedName>
        <fullName evidence="4">phosphoglucomutase (alpha-D-glucose-1,6-bisphosphate-dependent)</fullName>
        <ecNumber evidence="4">5.4.2.2</ecNumber>
    </recommendedName>
</protein>
<dbReference type="GO" id="GO:0006006">
    <property type="term" value="P:glucose metabolic process"/>
    <property type="evidence" value="ECO:0007669"/>
    <property type="project" value="UniProtKB-KW"/>
</dbReference>
<dbReference type="GO" id="GO:0046872">
    <property type="term" value="F:metal ion binding"/>
    <property type="evidence" value="ECO:0007669"/>
    <property type="project" value="UniProtKB-KW"/>
</dbReference>
<gene>
    <name evidence="16" type="ORF">FBUS_02902</name>
</gene>
<dbReference type="Pfam" id="PF02879">
    <property type="entry name" value="PGM_PMM_II"/>
    <property type="match status" value="1"/>
</dbReference>
<dbReference type="InterPro" id="IPR016055">
    <property type="entry name" value="A-D-PHexomutase_a/b/a-I/II/III"/>
</dbReference>
<dbReference type="Pfam" id="PF02880">
    <property type="entry name" value="PGM_PMM_III"/>
    <property type="match status" value="1"/>
</dbReference>
<keyword evidence="17" id="KW-1185">Reference proteome</keyword>
<keyword evidence="6" id="KW-0597">Phosphoprotein</keyword>
<dbReference type="GO" id="GO:0005829">
    <property type="term" value="C:cytosol"/>
    <property type="evidence" value="ECO:0007669"/>
    <property type="project" value="TreeGrafter"/>
</dbReference>
<dbReference type="InterPro" id="IPR005841">
    <property type="entry name" value="Alpha-D-phosphohexomutase_SF"/>
</dbReference>
<dbReference type="InterPro" id="IPR005846">
    <property type="entry name" value="A-D-PHexomutase_a/b/a-III"/>
</dbReference>
<evidence type="ECO:0000256" key="7">
    <source>
        <dbReference type="ARBA" id="ARBA00022723"/>
    </source>
</evidence>
<evidence type="ECO:0000256" key="6">
    <source>
        <dbReference type="ARBA" id="ARBA00022553"/>
    </source>
</evidence>
<dbReference type="PRINTS" id="PR00509">
    <property type="entry name" value="PGMPMM"/>
</dbReference>
<dbReference type="FunFam" id="3.40.120.10:FF:000006">
    <property type="entry name" value="Phosphoglucomutase PgmA"/>
    <property type="match status" value="1"/>
</dbReference>
<evidence type="ECO:0000313" key="17">
    <source>
        <dbReference type="Proteomes" id="UP000728185"/>
    </source>
</evidence>
<dbReference type="SUPFAM" id="SSF53738">
    <property type="entry name" value="Phosphoglucomutase, first 3 domains"/>
    <property type="match status" value="2"/>
</dbReference>
<feature type="region of interest" description="Disordered" evidence="13">
    <location>
        <begin position="396"/>
        <end position="419"/>
    </location>
</feature>
<evidence type="ECO:0000256" key="13">
    <source>
        <dbReference type="SAM" id="MobiDB-lite"/>
    </source>
</evidence>
<proteinExistence type="inferred from homology"/>
<comment type="cofactor">
    <cofactor evidence="2">
        <name>Mg(2+)</name>
        <dbReference type="ChEBI" id="CHEBI:18420"/>
    </cofactor>
</comment>
<evidence type="ECO:0000256" key="4">
    <source>
        <dbReference type="ARBA" id="ARBA00012728"/>
    </source>
</evidence>
<keyword evidence="8" id="KW-0460">Magnesium</keyword>
<dbReference type="Pfam" id="PF24947">
    <property type="entry name" value="PGM1_C_vert_fung"/>
    <property type="match status" value="1"/>
</dbReference>
<dbReference type="InterPro" id="IPR045244">
    <property type="entry name" value="PGM"/>
</dbReference>
<feature type="domain" description="Alpha-D-phosphohexomutase alpha/beta/alpha" evidence="15">
    <location>
        <begin position="128"/>
        <end position="241"/>
    </location>
</feature>
<evidence type="ECO:0000256" key="3">
    <source>
        <dbReference type="ARBA" id="ARBA00010231"/>
    </source>
</evidence>
<evidence type="ECO:0000256" key="8">
    <source>
        <dbReference type="ARBA" id="ARBA00022842"/>
    </source>
</evidence>
<dbReference type="GO" id="GO:0004614">
    <property type="term" value="F:phosphoglucomutase activity"/>
    <property type="evidence" value="ECO:0007669"/>
    <property type="project" value="UniProtKB-EC"/>
</dbReference>
<dbReference type="InterPro" id="IPR005845">
    <property type="entry name" value="A-D-PHexomutase_a/b/a-II"/>
</dbReference>
<keyword evidence="9" id="KW-0413">Isomerase</keyword>
<evidence type="ECO:0000256" key="1">
    <source>
        <dbReference type="ARBA" id="ARBA00000443"/>
    </source>
</evidence>
<dbReference type="AlphaFoldDB" id="A0A8E0RPI9"/>
<dbReference type="PANTHER" id="PTHR22573:SF2">
    <property type="entry name" value="PHOSPHOGLUCOMUTASE"/>
    <property type="match status" value="1"/>
</dbReference>
<dbReference type="EMBL" id="LUCM01011060">
    <property type="protein sequence ID" value="KAA0184503.1"/>
    <property type="molecule type" value="Genomic_DNA"/>
</dbReference>
<dbReference type="FunFam" id="3.40.120.10:FF:000004">
    <property type="entry name" value="Phosphoglucomutase 5"/>
    <property type="match status" value="1"/>
</dbReference>
<dbReference type="EC" id="5.4.2.2" evidence="4"/>
<dbReference type="InterPro" id="IPR036900">
    <property type="entry name" value="A-D-PHexomutase_C_sf"/>
</dbReference>
<dbReference type="SUPFAM" id="SSF55957">
    <property type="entry name" value="Phosphoglucomutase, C-terminal domain"/>
    <property type="match status" value="1"/>
</dbReference>
<keyword evidence="5" id="KW-0313">Glucose metabolism</keyword>